<dbReference type="AlphaFoldDB" id="H6N6S9"/>
<protein>
    <submittedName>
        <fullName evidence="1">Uncharacterized protein</fullName>
    </submittedName>
</protein>
<evidence type="ECO:0000313" key="2">
    <source>
        <dbReference type="Proteomes" id="UP000009135"/>
    </source>
</evidence>
<organism evidence="1 2">
    <name type="scientific">Mycoplasma haemocanis (strain Illinois)</name>
    <dbReference type="NCBI Taxonomy" id="1111676"/>
    <lineage>
        <taxon>Bacteria</taxon>
        <taxon>Bacillati</taxon>
        <taxon>Mycoplasmatota</taxon>
        <taxon>Mollicutes</taxon>
        <taxon>Mycoplasmataceae</taxon>
        <taxon>Mycoplasma</taxon>
    </lineage>
</organism>
<sequence length="136" mass="15603">MVFIYKLPLYGFGAAGIGLVMEKLDSSELKDDNSPTKKSITVKDKNKECRIHKLITANGVGEFKKVTKEELKREIENDNKGDYQSIEEACLKNEGKDIFVSNPQTNGWRYLTDSNQRNQFRADEKFENYLKRTGSN</sequence>
<evidence type="ECO:0000313" key="1">
    <source>
        <dbReference type="EMBL" id="AEW45351.2"/>
    </source>
</evidence>
<proteinExistence type="predicted"/>
<name>H6N6S9_MYCHN</name>
<dbReference type="EMBL" id="CP003199">
    <property type="protein sequence ID" value="AEW45351.2"/>
    <property type="molecule type" value="Genomic_DNA"/>
</dbReference>
<dbReference type="KEGG" id="mhe:MHC_02435"/>
<reference evidence="1 2" key="1">
    <citation type="journal article" date="2012" name="J. Bacteriol.">
        <title>Complete genome sequence of Mycoplasma haemocanis strain Illinois.</title>
        <authorList>
            <person name="do Nascimento N.C."/>
            <person name="Guimaraes A.M."/>
            <person name="Santos A.P."/>
            <person name="Sanmiguel P.J."/>
            <person name="Messick J.B."/>
        </authorList>
    </citation>
    <scope>NUCLEOTIDE SEQUENCE [LARGE SCALE GENOMIC DNA]</scope>
    <source>
        <strain evidence="1 2">Illinois</strain>
    </source>
</reference>
<keyword evidence="2" id="KW-1185">Reference proteome</keyword>
<dbReference type="Proteomes" id="UP000009135">
    <property type="component" value="Chromosome"/>
</dbReference>
<accession>H6N6S9</accession>
<dbReference type="STRING" id="1111676.MHC_02435"/>
<dbReference type="HOGENOM" id="CLU_154533_0_0_14"/>
<gene>
    <name evidence="1" type="ordered locus">MHC_02435</name>
</gene>